<dbReference type="AlphaFoldDB" id="A0A225WMU6"/>
<comment type="caution">
    <text evidence="1">The sequence shown here is derived from an EMBL/GenBank/DDBJ whole genome shotgun (WGS) entry which is preliminary data.</text>
</comment>
<keyword evidence="2" id="KW-1185">Reference proteome</keyword>
<sequence length="88" mass="10233">MASCQRGQYFATAQELLIIRVDPRRFVSWNYPELVFELRAPTDRAWKICKVVEVLRRSITREAAAPFESHLMKRFCQIEADPTRGGCT</sequence>
<gene>
    <name evidence="1" type="ORF">PHMEG_0006868</name>
</gene>
<dbReference type="Proteomes" id="UP000198211">
    <property type="component" value="Unassembled WGS sequence"/>
</dbReference>
<evidence type="ECO:0000313" key="1">
    <source>
        <dbReference type="EMBL" id="OWZ18953.1"/>
    </source>
</evidence>
<evidence type="ECO:0000313" key="2">
    <source>
        <dbReference type="Proteomes" id="UP000198211"/>
    </source>
</evidence>
<protein>
    <submittedName>
        <fullName evidence="1">Uncharacterized protein</fullName>
    </submittedName>
</protein>
<accession>A0A225WMU6</accession>
<organism evidence="1 2">
    <name type="scientific">Phytophthora megakarya</name>
    <dbReference type="NCBI Taxonomy" id="4795"/>
    <lineage>
        <taxon>Eukaryota</taxon>
        <taxon>Sar</taxon>
        <taxon>Stramenopiles</taxon>
        <taxon>Oomycota</taxon>
        <taxon>Peronosporomycetes</taxon>
        <taxon>Peronosporales</taxon>
        <taxon>Peronosporaceae</taxon>
        <taxon>Phytophthora</taxon>
    </lineage>
</organism>
<dbReference type="EMBL" id="NBNE01000511">
    <property type="protein sequence ID" value="OWZ18953.1"/>
    <property type="molecule type" value="Genomic_DNA"/>
</dbReference>
<proteinExistence type="predicted"/>
<name>A0A225WMU6_9STRA</name>
<reference evidence="2" key="1">
    <citation type="submission" date="2017-03" db="EMBL/GenBank/DDBJ databases">
        <title>Phytopthora megakarya and P. palmivora, two closely related causual agents of cacao black pod achieved similar genome size and gene model numbers by different mechanisms.</title>
        <authorList>
            <person name="Ali S."/>
            <person name="Shao J."/>
            <person name="Larry D.J."/>
            <person name="Kronmiller B."/>
            <person name="Shen D."/>
            <person name="Strem M.D."/>
            <person name="Melnick R.L."/>
            <person name="Guiltinan M.J."/>
            <person name="Tyler B.M."/>
            <person name="Meinhardt L.W."/>
            <person name="Bailey B.A."/>
        </authorList>
    </citation>
    <scope>NUCLEOTIDE SEQUENCE [LARGE SCALE GENOMIC DNA]</scope>
    <source>
        <strain evidence="2">zdho120</strain>
    </source>
</reference>